<sequence>MSISIRTKNIAKQNALSIAIIGSKFFSLSPTYKHAHADQPTIIGVVNKSMHITWADLYFIFLAYDKIWWRQINVEITKITAVTPIAELSPKLSWFTI</sequence>
<accession>A0AAU9J9S7</accession>
<evidence type="ECO:0000313" key="2">
    <source>
        <dbReference type="Proteomes" id="UP001162131"/>
    </source>
</evidence>
<keyword evidence="2" id="KW-1185">Reference proteome</keyword>
<evidence type="ECO:0000313" key="1">
    <source>
        <dbReference type="EMBL" id="CAG9324894.1"/>
    </source>
</evidence>
<dbReference type="AlphaFoldDB" id="A0AAU9J9S7"/>
<protein>
    <submittedName>
        <fullName evidence="1">Uncharacterized protein</fullName>
    </submittedName>
</protein>
<dbReference type="EMBL" id="CAJZBQ010000037">
    <property type="protein sequence ID" value="CAG9324894.1"/>
    <property type="molecule type" value="Genomic_DNA"/>
</dbReference>
<organism evidence="1 2">
    <name type="scientific">Blepharisma stoltei</name>
    <dbReference type="NCBI Taxonomy" id="1481888"/>
    <lineage>
        <taxon>Eukaryota</taxon>
        <taxon>Sar</taxon>
        <taxon>Alveolata</taxon>
        <taxon>Ciliophora</taxon>
        <taxon>Postciliodesmatophora</taxon>
        <taxon>Heterotrichea</taxon>
        <taxon>Heterotrichida</taxon>
        <taxon>Blepharismidae</taxon>
        <taxon>Blepharisma</taxon>
    </lineage>
</organism>
<name>A0AAU9J9S7_9CILI</name>
<proteinExistence type="predicted"/>
<reference evidence="1" key="1">
    <citation type="submission" date="2021-09" db="EMBL/GenBank/DDBJ databases">
        <authorList>
            <consortium name="AG Swart"/>
            <person name="Singh M."/>
            <person name="Singh A."/>
            <person name="Seah K."/>
            <person name="Emmerich C."/>
        </authorList>
    </citation>
    <scope>NUCLEOTIDE SEQUENCE</scope>
    <source>
        <strain evidence="1">ATCC30299</strain>
    </source>
</reference>
<gene>
    <name evidence="1" type="ORF">BSTOLATCC_MIC37642</name>
</gene>
<comment type="caution">
    <text evidence="1">The sequence shown here is derived from an EMBL/GenBank/DDBJ whole genome shotgun (WGS) entry which is preliminary data.</text>
</comment>
<dbReference type="Proteomes" id="UP001162131">
    <property type="component" value="Unassembled WGS sequence"/>
</dbReference>